<dbReference type="SUPFAM" id="SSF47413">
    <property type="entry name" value="lambda repressor-like DNA-binding domains"/>
    <property type="match status" value="1"/>
</dbReference>
<name>A0ABW3J8L3_9HYPH</name>
<dbReference type="Pfam" id="PF01381">
    <property type="entry name" value="HTH_3"/>
    <property type="match status" value="1"/>
</dbReference>
<dbReference type="CDD" id="cd00093">
    <property type="entry name" value="HTH_XRE"/>
    <property type="match status" value="1"/>
</dbReference>
<dbReference type="RefSeq" id="WP_379085946.1">
    <property type="nucleotide sequence ID" value="NZ_JBHTJO010000001.1"/>
</dbReference>
<dbReference type="CDD" id="cd02209">
    <property type="entry name" value="cupin_XRE_C"/>
    <property type="match status" value="1"/>
</dbReference>
<dbReference type="InterPro" id="IPR010982">
    <property type="entry name" value="Lambda_DNA-bd_dom_sf"/>
</dbReference>
<dbReference type="InterPro" id="IPR050807">
    <property type="entry name" value="TransReg_Diox_bact_type"/>
</dbReference>
<dbReference type="Proteomes" id="UP001597102">
    <property type="component" value="Unassembled WGS sequence"/>
</dbReference>
<dbReference type="EMBL" id="JBHTJO010000001">
    <property type="protein sequence ID" value="MFD0986225.1"/>
    <property type="molecule type" value="Genomic_DNA"/>
</dbReference>
<protein>
    <submittedName>
        <fullName evidence="3">Helix-turn-helix domain-containing protein</fullName>
    </submittedName>
</protein>
<dbReference type="Gene3D" id="2.60.120.10">
    <property type="entry name" value="Jelly Rolls"/>
    <property type="match status" value="1"/>
</dbReference>
<evidence type="ECO:0000313" key="4">
    <source>
        <dbReference type="Proteomes" id="UP001597102"/>
    </source>
</evidence>
<keyword evidence="1" id="KW-0238">DNA-binding</keyword>
<dbReference type="InterPro" id="IPR011051">
    <property type="entry name" value="RmlC_Cupin_sf"/>
</dbReference>
<sequence>MELGSKIRFARRLHGRTLKEVADLAQCSESLLSRIENGRAAPSLKTLQRLATALGFTVSELFEQEGDTDAPVMAAAKRLSFDDPQIGDGSRIEPLAANSDGRMLECTLLHLASDASSGEPATREGEQFGYVLEGEIELVVDGKLYRAAAGDSINFRTDRPHSWRCRSAEGTKIIWVNTPRGS</sequence>
<dbReference type="PANTHER" id="PTHR46797:SF1">
    <property type="entry name" value="METHYLPHOSPHONATE SYNTHASE"/>
    <property type="match status" value="1"/>
</dbReference>
<evidence type="ECO:0000256" key="1">
    <source>
        <dbReference type="ARBA" id="ARBA00023125"/>
    </source>
</evidence>
<reference evidence="4" key="1">
    <citation type="journal article" date="2019" name="Int. J. Syst. Evol. Microbiol.">
        <title>The Global Catalogue of Microorganisms (GCM) 10K type strain sequencing project: providing services to taxonomists for standard genome sequencing and annotation.</title>
        <authorList>
            <consortium name="The Broad Institute Genomics Platform"/>
            <consortium name="The Broad Institute Genome Sequencing Center for Infectious Disease"/>
            <person name="Wu L."/>
            <person name="Ma J."/>
        </authorList>
    </citation>
    <scope>NUCLEOTIDE SEQUENCE [LARGE SCALE GENOMIC DNA]</scope>
    <source>
        <strain evidence="4">CCUG 61697</strain>
    </source>
</reference>
<dbReference type="InterPro" id="IPR013096">
    <property type="entry name" value="Cupin_2"/>
</dbReference>
<organism evidence="3 4">
    <name type="scientific">Methyloligella solikamskensis</name>
    <dbReference type="NCBI Taxonomy" id="1177756"/>
    <lineage>
        <taxon>Bacteria</taxon>
        <taxon>Pseudomonadati</taxon>
        <taxon>Pseudomonadota</taxon>
        <taxon>Alphaproteobacteria</taxon>
        <taxon>Hyphomicrobiales</taxon>
        <taxon>Hyphomicrobiaceae</taxon>
        <taxon>Methyloligella</taxon>
    </lineage>
</organism>
<dbReference type="SUPFAM" id="SSF51182">
    <property type="entry name" value="RmlC-like cupins"/>
    <property type="match status" value="1"/>
</dbReference>
<accession>A0ABW3J8L3</accession>
<proteinExistence type="predicted"/>
<gene>
    <name evidence="3" type="ORF">ACFQ2F_03860</name>
</gene>
<dbReference type="InterPro" id="IPR001387">
    <property type="entry name" value="Cro/C1-type_HTH"/>
</dbReference>
<dbReference type="PANTHER" id="PTHR46797">
    <property type="entry name" value="HTH-TYPE TRANSCRIPTIONAL REGULATOR"/>
    <property type="match status" value="1"/>
</dbReference>
<dbReference type="PROSITE" id="PS50943">
    <property type="entry name" value="HTH_CROC1"/>
    <property type="match status" value="1"/>
</dbReference>
<comment type="caution">
    <text evidence="3">The sequence shown here is derived from an EMBL/GenBank/DDBJ whole genome shotgun (WGS) entry which is preliminary data.</text>
</comment>
<feature type="domain" description="HTH cro/C1-type" evidence="2">
    <location>
        <begin position="7"/>
        <end position="61"/>
    </location>
</feature>
<evidence type="ECO:0000259" key="2">
    <source>
        <dbReference type="PROSITE" id="PS50943"/>
    </source>
</evidence>
<dbReference type="InterPro" id="IPR014710">
    <property type="entry name" value="RmlC-like_jellyroll"/>
</dbReference>
<dbReference type="Gene3D" id="1.10.260.40">
    <property type="entry name" value="lambda repressor-like DNA-binding domains"/>
    <property type="match status" value="1"/>
</dbReference>
<dbReference type="Pfam" id="PF07883">
    <property type="entry name" value="Cupin_2"/>
    <property type="match status" value="1"/>
</dbReference>
<evidence type="ECO:0000313" key="3">
    <source>
        <dbReference type="EMBL" id="MFD0986225.1"/>
    </source>
</evidence>
<dbReference type="SMART" id="SM00530">
    <property type="entry name" value="HTH_XRE"/>
    <property type="match status" value="1"/>
</dbReference>
<keyword evidence="4" id="KW-1185">Reference proteome</keyword>